<evidence type="ECO:0000256" key="1">
    <source>
        <dbReference type="SAM" id="SignalP"/>
    </source>
</evidence>
<keyword evidence="3" id="KW-1185">Reference proteome</keyword>
<protein>
    <recommendedName>
        <fullName evidence="4">RND transporter</fullName>
    </recommendedName>
</protein>
<feature type="signal peptide" evidence="1">
    <location>
        <begin position="1"/>
        <end position="21"/>
    </location>
</feature>
<proteinExistence type="predicted"/>
<feature type="chain" id="PRO_5004383569" description="RND transporter" evidence="1">
    <location>
        <begin position="22"/>
        <end position="332"/>
    </location>
</feature>
<dbReference type="Proteomes" id="UP000032749">
    <property type="component" value="Chromosome"/>
</dbReference>
<name>R4YV56_OLEAN</name>
<gene>
    <name evidence="2" type="ORF">OLEAN_C34380</name>
</gene>
<dbReference type="STRING" id="698738.OLEAN_C34380"/>
<dbReference type="InterPro" id="IPR038404">
    <property type="entry name" value="TRAP_DctP_sf"/>
</dbReference>
<dbReference type="Pfam" id="PF19582">
    <property type="entry name" value="AdeT1_2"/>
    <property type="match status" value="1"/>
</dbReference>
<accession>R4YV56</accession>
<dbReference type="EMBL" id="FO203512">
    <property type="protein sequence ID" value="CCK77614.1"/>
    <property type="molecule type" value="Genomic_DNA"/>
</dbReference>
<dbReference type="KEGG" id="oai:OLEAN_C34380"/>
<reference evidence="2 3" key="1">
    <citation type="journal article" date="2013" name="Nat. Commun.">
        <title>Genome sequence and functional genomic analysis of the oil-degrading bacterium Oleispira antarctica.</title>
        <authorList>
            <person name="Kube M."/>
            <person name="Chernikova T.N."/>
            <person name="Al-Ramahi Y."/>
            <person name="Beloqui A."/>
            <person name="Lopez-Cortez N."/>
            <person name="Guazzaroni M.E."/>
            <person name="Heipieper H.J."/>
            <person name="Klages S."/>
            <person name="Kotsyurbenko O.R."/>
            <person name="Langer I."/>
            <person name="Nechitaylo T.Y."/>
            <person name="Lunsdorf H."/>
            <person name="Fernandez M."/>
            <person name="Juarez S."/>
            <person name="Ciordia S."/>
            <person name="Singer A."/>
            <person name="Kagan O."/>
            <person name="Egorova O."/>
            <person name="Petit P.A."/>
            <person name="Stogios P."/>
            <person name="Kim Y."/>
            <person name="Tchigvintsev A."/>
            <person name="Flick R."/>
            <person name="Denaro R."/>
            <person name="Genovese M."/>
            <person name="Albar J.P."/>
            <person name="Reva O.N."/>
            <person name="Martinez-Gomariz M."/>
            <person name="Tran H."/>
            <person name="Ferrer M."/>
            <person name="Savchenko A."/>
            <person name="Yakunin A.F."/>
            <person name="Yakimov M.M."/>
            <person name="Golyshina O.V."/>
            <person name="Reinhardt R."/>
            <person name="Golyshin P.N."/>
        </authorList>
    </citation>
    <scope>NUCLEOTIDE SEQUENCE [LARGE SCALE GENOMIC DNA]</scope>
</reference>
<evidence type="ECO:0008006" key="4">
    <source>
        <dbReference type="Google" id="ProtNLM"/>
    </source>
</evidence>
<dbReference type="PATRIC" id="fig|698738.3.peg.3577"/>
<evidence type="ECO:0000313" key="2">
    <source>
        <dbReference type="EMBL" id="CCK77614.1"/>
    </source>
</evidence>
<evidence type="ECO:0000313" key="3">
    <source>
        <dbReference type="Proteomes" id="UP000032749"/>
    </source>
</evidence>
<sequence>MNIIKIALFSLSSAFAIEAFAETKTLCVFDPLGAAGDSYNILKDYAINMKATGIDFDVKPYTDESVAMADFLSKKCDVVAAHDLRIRQYNKFSGTVSALGAVPSYKELNTVLKTLSRKKAAKYLDGDKFSIIGIFPIGAGYLFVNNSELDTVEELAGKRIATLNYQKDAIHMVNYIKSTVIPSDITNFGGKFNNGSVDICYSPAFAFNAYELYHGLKDNGGIIRYPLAQLTIQLLTNTDTFDAATRQKSREIMFSMNEQAMNIVMKHEKSIDEKYWVDLQQSDIDKYQEMFRQNRLELKEKEIYDPTLLTLMRKIRCKNNAKAPECTRADKE</sequence>
<keyword evidence="1" id="KW-0732">Signal</keyword>
<dbReference type="InterPro" id="IPR045758">
    <property type="entry name" value="AdeT1/2"/>
</dbReference>
<organism evidence="2 3">
    <name type="scientific">Oleispira antarctica RB-8</name>
    <dbReference type="NCBI Taxonomy" id="698738"/>
    <lineage>
        <taxon>Bacteria</taxon>
        <taxon>Pseudomonadati</taxon>
        <taxon>Pseudomonadota</taxon>
        <taxon>Gammaproteobacteria</taxon>
        <taxon>Oceanospirillales</taxon>
        <taxon>Oceanospirillaceae</taxon>
        <taxon>Oleispira</taxon>
    </lineage>
</organism>
<dbReference type="Gene3D" id="3.40.190.170">
    <property type="entry name" value="Bacterial extracellular solute-binding protein, family 7"/>
    <property type="match status" value="1"/>
</dbReference>
<dbReference type="AlphaFoldDB" id="R4YV56"/>
<dbReference type="HOGENOM" id="CLU_058180_0_0_6"/>